<dbReference type="EMBL" id="JBBJCI010000223">
    <property type="protein sequence ID" value="KAK7239579.1"/>
    <property type="molecule type" value="Genomic_DNA"/>
</dbReference>
<keyword evidence="2" id="KW-1185">Reference proteome</keyword>
<dbReference type="GO" id="GO:0016787">
    <property type="term" value="F:hydrolase activity"/>
    <property type="evidence" value="ECO:0007669"/>
    <property type="project" value="UniProtKB-KW"/>
</dbReference>
<accession>A0ABR1FVF8</accession>
<dbReference type="Gene3D" id="3.40.50.1820">
    <property type="entry name" value="alpha/beta hydrolase"/>
    <property type="match status" value="1"/>
</dbReference>
<dbReference type="SUPFAM" id="SSF53474">
    <property type="entry name" value="alpha/beta-Hydrolases"/>
    <property type="match status" value="1"/>
</dbReference>
<name>A0ABR1FVF8_AURAN</name>
<dbReference type="PANTHER" id="PTHR15394:SF3">
    <property type="entry name" value="SERINE HYDROLASE RBBP9"/>
    <property type="match status" value="1"/>
</dbReference>
<reference evidence="1 2" key="1">
    <citation type="submission" date="2024-03" db="EMBL/GenBank/DDBJ databases">
        <title>Aureococcus anophagefferens CCMP1851 and Kratosvirus quantuckense: Draft genome of a second virus-susceptible host strain in the model system.</title>
        <authorList>
            <person name="Chase E."/>
            <person name="Truchon A.R."/>
            <person name="Schepens W."/>
            <person name="Wilhelm S.W."/>
        </authorList>
    </citation>
    <scope>NUCLEOTIDE SEQUENCE [LARGE SCALE GENOMIC DNA]</scope>
    <source>
        <strain evidence="1 2">CCMP1851</strain>
    </source>
</reference>
<dbReference type="Proteomes" id="UP001363151">
    <property type="component" value="Unassembled WGS sequence"/>
</dbReference>
<gene>
    <name evidence="1" type="primary">RBBP9</name>
    <name evidence="1" type="ORF">SO694_0002818</name>
</gene>
<proteinExistence type="predicted"/>
<protein>
    <submittedName>
        <fullName evidence="1">Serine hydrolase</fullName>
    </submittedName>
</protein>
<comment type="caution">
    <text evidence="1">The sequence shown here is derived from an EMBL/GenBank/DDBJ whole genome shotgun (WGS) entry which is preliminary data.</text>
</comment>
<organism evidence="1 2">
    <name type="scientific">Aureococcus anophagefferens</name>
    <name type="common">Harmful bloom alga</name>
    <dbReference type="NCBI Taxonomy" id="44056"/>
    <lineage>
        <taxon>Eukaryota</taxon>
        <taxon>Sar</taxon>
        <taxon>Stramenopiles</taxon>
        <taxon>Ochrophyta</taxon>
        <taxon>Pelagophyceae</taxon>
        <taxon>Pelagomonadales</taxon>
        <taxon>Pelagomonadaceae</taxon>
        <taxon>Aureococcus</taxon>
    </lineage>
</organism>
<sequence>MRYPALLVMAALTTTDALKPRVIIVPGNGCTGDVADANWYGWLAAELRREDCLGEVVLRGMPDPVAARESIWVPFLRDELGADERTIVVGHSSGAEAAMRLAETTRVLSLCLVSACWTDLGDAGERAAGYYARPWDWAAIRRNAGSIHQWHGDDDPFIPLAEARHVAANLDSAYAELPGRSHFFSPPFPELAAAVAAVARGGA</sequence>
<dbReference type="InterPro" id="IPR010662">
    <property type="entry name" value="RBBP9/YdeN"/>
</dbReference>
<evidence type="ECO:0000313" key="2">
    <source>
        <dbReference type="Proteomes" id="UP001363151"/>
    </source>
</evidence>
<dbReference type="PANTHER" id="PTHR15394">
    <property type="entry name" value="SERINE HYDROLASE RBBP9"/>
    <property type="match status" value="1"/>
</dbReference>
<dbReference type="InterPro" id="IPR029058">
    <property type="entry name" value="AB_hydrolase_fold"/>
</dbReference>
<dbReference type="Pfam" id="PF06821">
    <property type="entry name" value="Ser_hydrolase"/>
    <property type="match status" value="1"/>
</dbReference>
<keyword evidence="1" id="KW-0378">Hydrolase</keyword>
<evidence type="ECO:0000313" key="1">
    <source>
        <dbReference type="EMBL" id="KAK7239579.1"/>
    </source>
</evidence>